<dbReference type="SUPFAM" id="SSF52402">
    <property type="entry name" value="Adenine nucleotide alpha hydrolases-like"/>
    <property type="match status" value="2"/>
</dbReference>
<evidence type="ECO:0000259" key="2">
    <source>
        <dbReference type="Pfam" id="PF00582"/>
    </source>
</evidence>
<dbReference type="Proteomes" id="UP001549773">
    <property type="component" value="Unassembled WGS sequence"/>
</dbReference>
<evidence type="ECO:0000256" key="1">
    <source>
        <dbReference type="ARBA" id="ARBA00008791"/>
    </source>
</evidence>
<dbReference type="InterPro" id="IPR006015">
    <property type="entry name" value="Universal_stress_UspA"/>
</dbReference>
<dbReference type="InterPro" id="IPR006016">
    <property type="entry name" value="UspA"/>
</dbReference>
<proteinExistence type="inferred from homology"/>
<comment type="caution">
    <text evidence="3">The sequence shown here is derived from an EMBL/GenBank/DDBJ whole genome shotgun (WGS) entry which is preliminary data.</text>
</comment>
<dbReference type="InterPro" id="IPR014729">
    <property type="entry name" value="Rossmann-like_a/b/a_fold"/>
</dbReference>
<name>A0ABV2TW61_9FLAO</name>
<dbReference type="Pfam" id="PF00582">
    <property type="entry name" value="Usp"/>
    <property type="match status" value="1"/>
</dbReference>
<dbReference type="EMBL" id="JBEWYP010000004">
    <property type="protein sequence ID" value="MET7029506.1"/>
    <property type="molecule type" value="Genomic_DNA"/>
</dbReference>
<protein>
    <submittedName>
        <fullName evidence="3">Universal stress protein</fullName>
    </submittedName>
</protein>
<feature type="domain" description="UspA" evidence="2">
    <location>
        <begin position="2"/>
        <end position="116"/>
    </location>
</feature>
<dbReference type="RefSeq" id="WP_354618322.1">
    <property type="nucleotide sequence ID" value="NZ_JBEWYP010000004.1"/>
</dbReference>
<evidence type="ECO:0000313" key="3">
    <source>
        <dbReference type="EMBL" id="MET7029506.1"/>
    </source>
</evidence>
<reference evidence="3 4" key="1">
    <citation type="submission" date="2024-07" db="EMBL/GenBank/DDBJ databases">
        <title>The genome sequence of type strain Sediminicola luteus GDMCC 1.2596T.</title>
        <authorList>
            <person name="Liu Y."/>
        </authorList>
    </citation>
    <scope>NUCLEOTIDE SEQUENCE [LARGE SCALE GENOMIC DNA]</scope>
    <source>
        <strain evidence="3 4">GDMCC 1.2596</strain>
    </source>
</reference>
<evidence type="ECO:0000313" key="4">
    <source>
        <dbReference type="Proteomes" id="UP001549773"/>
    </source>
</evidence>
<organism evidence="3 4">
    <name type="scientific">Sediminicola luteus</name>
    <dbReference type="NCBI Taxonomy" id="319238"/>
    <lineage>
        <taxon>Bacteria</taxon>
        <taxon>Pseudomonadati</taxon>
        <taxon>Bacteroidota</taxon>
        <taxon>Flavobacteriia</taxon>
        <taxon>Flavobacteriales</taxon>
        <taxon>Flavobacteriaceae</taxon>
        <taxon>Sediminicola</taxon>
    </lineage>
</organism>
<gene>
    <name evidence="3" type="ORF">ABXZ32_08865</name>
</gene>
<accession>A0ABV2TW61</accession>
<dbReference type="Gene3D" id="3.40.50.620">
    <property type="entry name" value="HUPs"/>
    <property type="match status" value="2"/>
</dbReference>
<keyword evidence="4" id="KW-1185">Reference proteome</keyword>
<comment type="similarity">
    <text evidence="1">Belongs to the universal stress protein A family.</text>
</comment>
<dbReference type="CDD" id="cd00293">
    <property type="entry name" value="USP-like"/>
    <property type="match status" value="1"/>
</dbReference>
<sequence length="279" mass="31996">MKRRILCPTDFSNNAQNAIDYAIELFKNETCEFYILNTYSVEGYALEMSVSRDLEGSRKKSIGGLKFALKQISDGGTTKNHKFRKISEFGNLIDTMKNIVDKQDIDLVVMGTKGATDSRLEIYGGQTVLAMEEIRDCPVLAIPAMTKYKEIKEIVYPTNYRSTIKRRQFQYLVDIAKISNASIVIVNVIKKEVPLDEEQINHQNLLKDYFEGLDYSFHTLKDNNVQKGINSFIKSRGSDMVAFRNKKHSFFEMILSRPMVKNLGYQSTIPILALHEFRC</sequence>
<dbReference type="PRINTS" id="PR01438">
    <property type="entry name" value="UNVRSLSTRESS"/>
</dbReference>